<organism evidence="1 2">
    <name type="scientific">Paraburkholderia dioscoreae</name>
    <dbReference type="NCBI Taxonomy" id="2604047"/>
    <lineage>
        <taxon>Bacteria</taxon>
        <taxon>Pseudomonadati</taxon>
        <taxon>Pseudomonadota</taxon>
        <taxon>Betaproteobacteria</taxon>
        <taxon>Burkholderiales</taxon>
        <taxon>Burkholderiaceae</taxon>
        <taxon>Paraburkholderia</taxon>
    </lineage>
</organism>
<protein>
    <submittedName>
        <fullName evidence="1">Uncharacterized protein</fullName>
    </submittedName>
</protein>
<evidence type="ECO:0000313" key="2">
    <source>
        <dbReference type="Proteomes" id="UP000325811"/>
    </source>
</evidence>
<dbReference type="EMBL" id="LR699553">
    <property type="protein sequence ID" value="VVD29590.1"/>
    <property type="molecule type" value="Genomic_DNA"/>
</dbReference>
<sequence>MAALCGLQNDLPDGTLSGRVACRALLDERTAQYGDCGSAFELVKKVDRACCEHAE</sequence>
<dbReference type="KEGG" id="pdio:PDMSB3_3134"/>
<evidence type="ECO:0000313" key="1">
    <source>
        <dbReference type="EMBL" id="VVD29590.1"/>
    </source>
</evidence>
<proteinExistence type="predicted"/>
<accession>A0A5Q4Z2C7</accession>
<reference evidence="1 2" key="1">
    <citation type="submission" date="2019-08" db="EMBL/GenBank/DDBJ databases">
        <authorList>
            <person name="Herpell B J."/>
        </authorList>
    </citation>
    <scope>NUCLEOTIDE SEQUENCE [LARGE SCALE GENOMIC DNA]</scope>
    <source>
        <strain evidence="2">Msb3</strain>
    </source>
</reference>
<gene>
    <name evidence="1" type="ORF">PDMSB3_3134</name>
</gene>
<keyword evidence="2" id="KW-1185">Reference proteome</keyword>
<dbReference type="AlphaFoldDB" id="A0A5Q4Z2C7"/>
<name>A0A5Q4Z2C7_9BURK</name>
<dbReference type="Proteomes" id="UP000325811">
    <property type="component" value="Chromosome I"/>
</dbReference>